<sequence>MSTSSTSPGKSSSLTSWIKGLKNSGAGSTNSGSNLASKDSEGHTQQKTVRSQNADESAISSSADAATPKSAKLQTSMSASLVQPRPKLGYRSRSSHTFRPLSTYFGSTNSSNEGTLSTKEKLKLQKDNFIMQRQMDNIGNSAVFGVSLEESVRIAEGKIYISSDSDGLVVYGRIPRVVASCGLFLKKNALDVEGIFRVAGSNKRIKQLQIIFSTAPDYGAKIDWDGFTVHDAASLLRRYLGALPEPLIPLALYEDFREPLRSHPAILKYLKDKEIRMSHVGEPAKRHTTASSDDKGHLTPEERKQKRKMLKKKLTRERNEALNEYAHLFDKLPELNRQLLFYILDLLAIFNMHSDENRMPARNLAAIFQPSILSHSDHDLSPDEYALSSLVVEFMIQYSHKILPAAQESARIAAAAAASAKKHSKKRVNDSGNSPEDGNVGQNPKNRKDSKNSRMSSQAHNSSLSLIIPRRKHSKSMSYVQGMSDMIRVAKPTSDSSSIEMDDEEISGESGEKFMDSAETLAETKSDNSAENIPLSFASEKSEPTTVITPPINIEKAQKLDVAHHTSKTPKTPKGQTFGAQGSQSPSRRFLHTLAKPLNILSSPRLHSQSPEAGNPIESILSPSDEKELGNTPLLESGSPTKEKKSWLNKLRSRSNSKSVN</sequence>
<feature type="domain" description="Rho-GAP" evidence="4">
    <location>
        <begin position="146"/>
        <end position="403"/>
    </location>
</feature>
<feature type="compositionally biased region" description="Basic and acidic residues" evidence="3">
    <location>
        <begin position="292"/>
        <end position="304"/>
    </location>
</feature>
<dbReference type="CDD" id="cd04396">
    <property type="entry name" value="RhoGAP_fSAC7_BAG7"/>
    <property type="match status" value="1"/>
</dbReference>
<dbReference type="AlphaFoldDB" id="A0A871RCZ9"/>
<dbReference type="GO" id="GO:0005096">
    <property type="term" value="F:GTPase activator activity"/>
    <property type="evidence" value="ECO:0007669"/>
    <property type="project" value="UniProtKB-KW"/>
</dbReference>
<dbReference type="InterPro" id="IPR008936">
    <property type="entry name" value="Rho_GTPase_activation_prot"/>
</dbReference>
<feature type="region of interest" description="Disordered" evidence="3">
    <location>
        <begin position="281"/>
        <end position="311"/>
    </location>
</feature>
<evidence type="ECO:0000313" key="5">
    <source>
        <dbReference type="EMBL" id="QOU21638.1"/>
    </source>
</evidence>
<reference evidence="5" key="1">
    <citation type="submission" date="2020-10" db="EMBL/GenBank/DDBJ databases">
        <authorList>
            <person name="Palmer J.M."/>
        </authorList>
    </citation>
    <scope>NUCLEOTIDE SEQUENCE</scope>
    <source>
        <strain evidence="5">UCD 2041</strain>
    </source>
</reference>
<organism evidence="5 6">
    <name type="scientific">Dekkera bruxellensis</name>
    <name type="common">Brettanomyces custersii</name>
    <dbReference type="NCBI Taxonomy" id="5007"/>
    <lineage>
        <taxon>Eukaryota</taxon>
        <taxon>Fungi</taxon>
        <taxon>Dikarya</taxon>
        <taxon>Ascomycota</taxon>
        <taxon>Saccharomycotina</taxon>
        <taxon>Pichiomycetes</taxon>
        <taxon>Pichiales</taxon>
        <taxon>Pichiaceae</taxon>
        <taxon>Brettanomyces</taxon>
    </lineage>
</organism>
<feature type="compositionally biased region" description="Polar residues" evidence="3">
    <location>
        <begin position="574"/>
        <end position="587"/>
    </location>
</feature>
<dbReference type="GO" id="GO:0005938">
    <property type="term" value="C:cell cortex"/>
    <property type="evidence" value="ECO:0007669"/>
    <property type="project" value="TreeGrafter"/>
</dbReference>
<gene>
    <name evidence="5" type="ORF">BRETT_001363</name>
</gene>
<accession>A0A871RCZ9</accession>
<feature type="region of interest" description="Disordered" evidence="3">
    <location>
        <begin position="1"/>
        <end position="94"/>
    </location>
</feature>
<dbReference type="EMBL" id="CP063136">
    <property type="protein sequence ID" value="QOU21638.1"/>
    <property type="molecule type" value="Genomic_DNA"/>
</dbReference>
<dbReference type="PANTHER" id="PTHR15228:SF25">
    <property type="entry name" value="F-BAR DOMAIN-CONTAINING PROTEIN"/>
    <property type="match status" value="1"/>
</dbReference>
<keyword evidence="2" id="KW-0175">Coiled coil</keyword>
<feature type="compositionally biased region" description="Low complexity" evidence="3">
    <location>
        <begin position="54"/>
        <end position="66"/>
    </location>
</feature>
<evidence type="ECO:0000313" key="6">
    <source>
        <dbReference type="Proteomes" id="UP000663131"/>
    </source>
</evidence>
<reference evidence="5" key="2">
    <citation type="journal article" name="BMC Genomics">
        <title>New genome assemblies reveal patterns of domestication and adaptation across Brettanomyces (Dekkera) species.</title>
        <authorList>
            <person name="Roach M.J."/>
            <person name="Borneman A.R."/>
        </authorList>
    </citation>
    <scope>NUCLEOTIDE SEQUENCE</scope>
    <source>
        <strain evidence="5">UCD 2041</strain>
    </source>
</reference>
<dbReference type="Gene3D" id="1.10.555.10">
    <property type="entry name" value="Rho GTPase activation protein"/>
    <property type="match status" value="1"/>
</dbReference>
<keyword evidence="1" id="KW-0343">GTPase activation</keyword>
<dbReference type="SUPFAM" id="SSF48350">
    <property type="entry name" value="GTPase activation domain, GAP"/>
    <property type="match status" value="1"/>
</dbReference>
<dbReference type="GeneID" id="64573288"/>
<dbReference type="PANTHER" id="PTHR15228">
    <property type="entry name" value="SPERMATHECAL PHYSIOLOGY VARIANT"/>
    <property type="match status" value="1"/>
</dbReference>
<dbReference type="InterPro" id="IPR051025">
    <property type="entry name" value="RhoGAP"/>
</dbReference>
<dbReference type="GO" id="GO:0007165">
    <property type="term" value="P:signal transduction"/>
    <property type="evidence" value="ECO:0007669"/>
    <property type="project" value="InterPro"/>
</dbReference>
<dbReference type="GO" id="GO:0060237">
    <property type="term" value="P:regulation of fungal-type cell wall organization"/>
    <property type="evidence" value="ECO:0007669"/>
    <property type="project" value="TreeGrafter"/>
</dbReference>
<feature type="region of interest" description="Disordered" evidence="3">
    <location>
        <begin position="561"/>
        <end position="661"/>
    </location>
</feature>
<feature type="compositionally biased region" description="Low complexity" evidence="3">
    <location>
        <begin position="23"/>
        <end position="37"/>
    </location>
</feature>
<proteinExistence type="predicted"/>
<dbReference type="SMART" id="SM00324">
    <property type="entry name" value="RhoGAP"/>
    <property type="match status" value="1"/>
</dbReference>
<dbReference type="Proteomes" id="UP000663131">
    <property type="component" value="Chromosome 8"/>
</dbReference>
<dbReference type="InterPro" id="IPR000198">
    <property type="entry name" value="RhoGAP_dom"/>
</dbReference>
<evidence type="ECO:0000259" key="4">
    <source>
        <dbReference type="PROSITE" id="PS50238"/>
    </source>
</evidence>
<feature type="compositionally biased region" description="Polar residues" evidence="3">
    <location>
        <begin position="453"/>
        <end position="465"/>
    </location>
</feature>
<feature type="coiled-coil region" evidence="2">
    <location>
        <begin position="311"/>
        <end position="338"/>
    </location>
</feature>
<dbReference type="OrthoDB" id="3196451at2759"/>
<feature type="compositionally biased region" description="Polar residues" evidence="3">
    <location>
        <begin position="430"/>
        <end position="444"/>
    </location>
</feature>
<feature type="compositionally biased region" description="Polar residues" evidence="3">
    <location>
        <begin position="72"/>
        <end position="81"/>
    </location>
</feature>
<evidence type="ECO:0000256" key="2">
    <source>
        <dbReference type="SAM" id="Coils"/>
    </source>
</evidence>
<dbReference type="Pfam" id="PF00620">
    <property type="entry name" value="RhoGAP"/>
    <property type="match status" value="2"/>
</dbReference>
<feature type="compositionally biased region" description="Polar residues" evidence="3">
    <location>
        <begin position="600"/>
        <end position="612"/>
    </location>
</feature>
<dbReference type="PROSITE" id="PS50238">
    <property type="entry name" value="RHOGAP"/>
    <property type="match status" value="1"/>
</dbReference>
<protein>
    <recommendedName>
        <fullName evidence="4">Rho-GAP domain-containing protein</fullName>
    </recommendedName>
</protein>
<dbReference type="RefSeq" id="XP_041138131.1">
    <property type="nucleotide sequence ID" value="XM_041279917.1"/>
</dbReference>
<evidence type="ECO:0000256" key="3">
    <source>
        <dbReference type="SAM" id="MobiDB-lite"/>
    </source>
</evidence>
<feature type="region of interest" description="Disordered" evidence="3">
    <location>
        <begin position="491"/>
        <end position="511"/>
    </location>
</feature>
<feature type="compositionally biased region" description="Low complexity" evidence="3">
    <location>
        <begin position="1"/>
        <end position="16"/>
    </location>
</feature>
<dbReference type="KEGG" id="bbrx:BRETT_001363"/>
<evidence type="ECO:0000256" key="1">
    <source>
        <dbReference type="ARBA" id="ARBA00022468"/>
    </source>
</evidence>
<name>A0A871RCZ9_DEKBR</name>
<feature type="region of interest" description="Disordered" evidence="3">
    <location>
        <begin position="418"/>
        <end position="478"/>
    </location>
</feature>